<evidence type="ECO:0000313" key="1">
    <source>
        <dbReference type="EMBL" id="GFJ85852.1"/>
    </source>
</evidence>
<sequence>MTEVVARCPDCGESVREVRAGETALANHGYMPDAPAYDPDQVVAYECLDDGMLAPAAVVWS</sequence>
<keyword evidence="2" id="KW-1185">Reference proteome</keyword>
<protein>
    <submittedName>
        <fullName evidence="1">Uncharacterized protein</fullName>
    </submittedName>
</protein>
<comment type="caution">
    <text evidence="1">The sequence shown here is derived from an EMBL/GenBank/DDBJ whole genome shotgun (WGS) entry which is preliminary data.</text>
</comment>
<gene>
    <name evidence="1" type="ORF">Phou_100320</name>
</gene>
<accession>A0A6V8KKZ3</accession>
<dbReference type="EMBL" id="BLPF01000004">
    <property type="protein sequence ID" value="GFJ85852.1"/>
    <property type="molecule type" value="Genomic_DNA"/>
</dbReference>
<reference evidence="1 2" key="1">
    <citation type="submission" date="2020-03" db="EMBL/GenBank/DDBJ databases">
        <title>Whole genome shotgun sequence of Phytohabitans houttuyneae NBRC 108639.</title>
        <authorList>
            <person name="Komaki H."/>
            <person name="Tamura T."/>
        </authorList>
    </citation>
    <scope>NUCLEOTIDE SEQUENCE [LARGE SCALE GENOMIC DNA]</scope>
    <source>
        <strain evidence="1 2">NBRC 108639</strain>
    </source>
</reference>
<dbReference type="Proteomes" id="UP000482800">
    <property type="component" value="Unassembled WGS sequence"/>
</dbReference>
<name>A0A6V8KKZ3_9ACTN</name>
<proteinExistence type="predicted"/>
<reference evidence="1 2" key="2">
    <citation type="submission" date="2020-03" db="EMBL/GenBank/DDBJ databases">
        <authorList>
            <person name="Ichikawa N."/>
            <person name="Kimura A."/>
            <person name="Kitahashi Y."/>
            <person name="Uohara A."/>
        </authorList>
    </citation>
    <scope>NUCLEOTIDE SEQUENCE [LARGE SCALE GENOMIC DNA]</scope>
    <source>
        <strain evidence="1 2">NBRC 108639</strain>
    </source>
</reference>
<organism evidence="1 2">
    <name type="scientific">Phytohabitans houttuyneae</name>
    <dbReference type="NCBI Taxonomy" id="1076126"/>
    <lineage>
        <taxon>Bacteria</taxon>
        <taxon>Bacillati</taxon>
        <taxon>Actinomycetota</taxon>
        <taxon>Actinomycetes</taxon>
        <taxon>Micromonosporales</taxon>
        <taxon>Micromonosporaceae</taxon>
    </lineage>
</organism>
<evidence type="ECO:0000313" key="2">
    <source>
        <dbReference type="Proteomes" id="UP000482800"/>
    </source>
</evidence>
<dbReference type="AlphaFoldDB" id="A0A6V8KKZ3"/>